<dbReference type="InterPro" id="IPR001680">
    <property type="entry name" value="WD40_rpt"/>
</dbReference>
<feature type="compositionally biased region" description="Low complexity" evidence="1">
    <location>
        <begin position="8"/>
        <end position="18"/>
    </location>
</feature>
<accession>A0A6M5YPG3</accession>
<dbReference type="Pfam" id="PF00400">
    <property type="entry name" value="WD40"/>
    <property type="match status" value="1"/>
</dbReference>
<dbReference type="EMBL" id="CP053452">
    <property type="protein sequence ID" value="QJW94862.1"/>
    <property type="molecule type" value="Genomic_DNA"/>
</dbReference>
<protein>
    <submittedName>
        <fullName evidence="2">Uncharacterized protein</fullName>
    </submittedName>
</protein>
<organism evidence="2 3">
    <name type="scientific">Frigoriglobus tundricola</name>
    <dbReference type="NCBI Taxonomy" id="2774151"/>
    <lineage>
        <taxon>Bacteria</taxon>
        <taxon>Pseudomonadati</taxon>
        <taxon>Planctomycetota</taxon>
        <taxon>Planctomycetia</taxon>
        <taxon>Gemmatales</taxon>
        <taxon>Gemmataceae</taxon>
        <taxon>Frigoriglobus</taxon>
    </lineage>
</organism>
<evidence type="ECO:0000313" key="3">
    <source>
        <dbReference type="Proteomes" id="UP000503447"/>
    </source>
</evidence>
<dbReference type="Proteomes" id="UP000503447">
    <property type="component" value="Chromosome"/>
</dbReference>
<evidence type="ECO:0000313" key="2">
    <source>
        <dbReference type="EMBL" id="QJW94862.1"/>
    </source>
</evidence>
<keyword evidence="3" id="KW-1185">Reference proteome</keyword>
<dbReference type="SUPFAM" id="SSF75011">
    <property type="entry name" value="3-carboxy-cis,cis-mucoante lactonizing enzyme"/>
    <property type="match status" value="1"/>
</dbReference>
<dbReference type="AlphaFoldDB" id="A0A6M5YPG3"/>
<proteinExistence type="predicted"/>
<dbReference type="InterPro" id="IPR015943">
    <property type="entry name" value="WD40/YVTN_repeat-like_dom_sf"/>
</dbReference>
<name>A0A6M5YPG3_9BACT</name>
<dbReference type="Gene3D" id="2.130.10.10">
    <property type="entry name" value="YVTN repeat-like/Quinoprotein amine dehydrogenase"/>
    <property type="match status" value="1"/>
</dbReference>
<gene>
    <name evidence="2" type="ORF">FTUN_2388</name>
</gene>
<reference evidence="3" key="1">
    <citation type="submission" date="2020-05" db="EMBL/GenBank/DDBJ databases">
        <title>Frigoriglobus tundricola gen. nov., sp. nov., a psychrotolerant cellulolytic planctomycete of the family Gemmataceae with two divergent copies of 16S rRNA gene.</title>
        <authorList>
            <person name="Kulichevskaya I.S."/>
            <person name="Ivanova A.A."/>
            <person name="Naumoff D.G."/>
            <person name="Beletsky A.V."/>
            <person name="Rijpstra W.I.C."/>
            <person name="Sinninghe Damste J.S."/>
            <person name="Mardanov A.V."/>
            <person name="Ravin N.V."/>
            <person name="Dedysh S.N."/>
        </authorList>
    </citation>
    <scope>NUCLEOTIDE SEQUENCE [LARGE SCALE GENOMIC DNA]</scope>
    <source>
        <strain evidence="3">PL17</strain>
    </source>
</reference>
<evidence type="ECO:0000256" key="1">
    <source>
        <dbReference type="SAM" id="MobiDB-lite"/>
    </source>
</evidence>
<sequence length="236" mass="25271">MHGVETVAFRPAPARTSAPPAPTLFDELPDDPVRDTMYFVAAGQIMVASPPDARARELAIPLVDRAGPLAFSRDGARLAVRRDQQIRIYETGGKTLAAVPFPRTDIYRTVPVIPRPGRAPAPQVAFSPDGGQVAVGYGRALAVHHAVTGEGRFHDGELPDEVTGVAFAPGGRWLYVGRRDGSLVAYRTDVISDERSVVFRWSLGPIHALAACGEALVTACDEGVQVWPMAKLLEGV</sequence>
<feature type="region of interest" description="Disordered" evidence="1">
    <location>
        <begin position="1"/>
        <end position="21"/>
    </location>
</feature>
<dbReference type="KEGG" id="ftj:FTUN_2388"/>